<evidence type="ECO:0000256" key="3">
    <source>
        <dbReference type="ARBA" id="ARBA00023242"/>
    </source>
</evidence>
<dbReference type="PANTHER" id="PTHR47424:SF15">
    <property type="entry name" value="ZN(II)2CYS6 TRANSCRIPTION FACTOR (EUROFUNG)"/>
    <property type="match status" value="1"/>
</dbReference>
<sequence length="346" mass="38053">MYSGMAVRTALAIGITASNASNSEESRVASPRTWWSVYCQEIEVNRSSGRGSAVGGQSEYRVPITPSDNSSSSPPSSNHGSSPIYMISAHVSLSAIFLAASANIYSSESNFEQKSLSAQHVDQELTVWKSRLPQWLNPDVLSFTEPEWISKQKLALQIPHILYSNTIFLHLILLDNPSILSSARCSKAELIEDVNKSLKILRSMDQMVVAVRYADLLGDILEVVGQPPSKLKSSQAEERSTQNISFNISDENSLDIQGHGNVHMGGNSGRPLQRTTATHQPQHSSLSRDDVLASFMNEDAINHFHTPPDEIMLRSQKGGMLLGIVFSNSTFTGENNDAALWDWEHN</sequence>
<dbReference type="InterPro" id="IPR051127">
    <property type="entry name" value="Fungal_SecMet_Regulators"/>
</dbReference>
<feature type="compositionally biased region" description="Low complexity" evidence="4">
    <location>
        <begin position="66"/>
        <end position="79"/>
    </location>
</feature>
<feature type="region of interest" description="Disordered" evidence="4">
    <location>
        <begin position="263"/>
        <end position="285"/>
    </location>
</feature>
<keyword evidence="6" id="KW-1185">Reference proteome</keyword>
<evidence type="ECO:0000256" key="2">
    <source>
        <dbReference type="ARBA" id="ARBA00023163"/>
    </source>
</evidence>
<dbReference type="AlphaFoldDB" id="A0A2J6QJQ0"/>
<dbReference type="OrthoDB" id="2571985at2759"/>
<dbReference type="PANTHER" id="PTHR47424">
    <property type="entry name" value="REGULATORY PROTEIN GAL4"/>
    <property type="match status" value="1"/>
</dbReference>
<keyword evidence="3" id="KW-0539">Nucleus</keyword>
<evidence type="ECO:0000313" key="6">
    <source>
        <dbReference type="Proteomes" id="UP000235672"/>
    </source>
</evidence>
<gene>
    <name evidence="5" type="ORF">NA56DRAFT_685513</name>
</gene>
<dbReference type="GO" id="GO:0005634">
    <property type="term" value="C:nucleus"/>
    <property type="evidence" value="ECO:0007669"/>
    <property type="project" value="TreeGrafter"/>
</dbReference>
<proteinExistence type="predicted"/>
<keyword evidence="2" id="KW-0804">Transcription</keyword>
<keyword evidence="1" id="KW-0805">Transcription regulation</keyword>
<accession>A0A2J6QJQ0</accession>
<evidence type="ECO:0008006" key="7">
    <source>
        <dbReference type="Google" id="ProtNLM"/>
    </source>
</evidence>
<protein>
    <recommendedName>
        <fullName evidence="7">Transcription factor domain-containing protein</fullName>
    </recommendedName>
</protein>
<feature type="compositionally biased region" description="Polar residues" evidence="4">
    <location>
        <begin position="273"/>
        <end position="285"/>
    </location>
</feature>
<evidence type="ECO:0000256" key="4">
    <source>
        <dbReference type="SAM" id="MobiDB-lite"/>
    </source>
</evidence>
<evidence type="ECO:0000256" key="1">
    <source>
        <dbReference type="ARBA" id="ARBA00023015"/>
    </source>
</evidence>
<dbReference type="Proteomes" id="UP000235672">
    <property type="component" value="Unassembled WGS sequence"/>
</dbReference>
<dbReference type="GO" id="GO:0000435">
    <property type="term" value="P:positive regulation of transcription from RNA polymerase II promoter by galactose"/>
    <property type="evidence" value="ECO:0007669"/>
    <property type="project" value="TreeGrafter"/>
</dbReference>
<name>A0A2J6QJQ0_9HELO</name>
<dbReference type="GO" id="GO:0000981">
    <property type="term" value="F:DNA-binding transcription factor activity, RNA polymerase II-specific"/>
    <property type="evidence" value="ECO:0007669"/>
    <property type="project" value="TreeGrafter"/>
</dbReference>
<dbReference type="STRING" id="1745343.A0A2J6QJQ0"/>
<dbReference type="EMBL" id="KZ613468">
    <property type="protein sequence ID" value="PMD26470.1"/>
    <property type="molecule type" value="Genomic_DNA"/>
</dbReference>
<reference evidence="5 6" key="1">
    <citation type="submission" date="2016-05" db="EMBL/GenBank/DDBJ databases">
        <title>A degradative enzymes factory behind the ericoid mycorrhizal symbiosis.</title>
        <authorList>
            <consortium name="DOE Joint Genome Institute"/>
            <person name="Martino E."/>
            <person name="Morin E."/>
            <person name="Grelet G."/>
            <person name="Kuo A."/>
            <person name="Kohler A."/>
            <person name="Daghino S."/>
            <person name="Barry K."/>
            <person name="Choi C."/>
            <person name="Cichocki N."/>
            <person name="Clum A."/>
            <person name="Copeland A."/>
            <person name="Hainaut M."/>
            <person name="Haridas S."/>
            <person name="Labutti K."/>
            <person name="Lindquist E."/>
            <person name="Lipzen A."/>
            <person name="Khouja H.-R."/>
            <person name="Murat C."/>
            <person name="Ohm R."/>
            <person name="Olson A."/>
            <person name="Spatafora J."/>
            <person name="Veneault-Fourrey C."/>
            <person name="Henrissat B."/>
            <person name="Grigoriev I."/>
            <person name="Martin F."/>
            <person name="Perotto S."/>
        </authorList>
    </citation>
    <scope>NUCLEOTIDE SEQUENCE [LARGE SCALE GENOMIC DNA]</scope>
    <source>
        <strain evidence="5 6">UAMH 7357</strain>
    </source>
</reference>
<organism evidence="5 6">
    <name type="scientific">Hyaloscypha hepaticicola</name>
    <dbReference type="NCBI Taxonomy" id="2082293"/>
    <lineage>
        <taxon>Eukaryota</taxon>
        <taxon>Fungi</taxon>
        <taxon>Dikarya</taxon>
        <taxon>Ascomycota</taxon>
        <taxon>Pezizomycotina</taxon>
        <taxon>Leotiomycetes</taxon>
        <taxon>Helotiales</taxon>
        <taxon>Hyaloscyphaceae</taxon>
        <taxon>Hyaloscypha</taxon>
    </lineage>
</organism>
<feature type="region of interest" description="Disordered" evidence="4">
    <location>
        <begin position="48"/>
        <end position="79"/>
    </location>
</feature>
<evidence type="ECO:0000313" key="5">
    <source>
        <dbReference type="EMBL" id="PMD26470.1"/>
    </source>
</evidence>
<dbReference type="CDD" id="cd12148">
    <property type="entry name" value="fungal_TF_MHR"/>
    <property type="match status" value="1"/>
</dbReference>
<dbReference type="GO" id="GO:0000978">
    <property type="term" value="F:RNA polymerase II cis-regulatory region sequence-specific DNA binding"/>
    <property type="evidence" value="ECO:0007669"/>
    <property type="project" value="TreeGrafter"/>
</dbReference>